<dbReference type="AlphaFoldDB" id="A0AAN9L1J4"/>
<reference evidence="1 2" key="1">
    <citation type="submission" date="2024-01" db="EMBL/GenBank/DDBJ databases">
        <title>The genomes of 5 underutilized Papilionoideae crops provide insights into root nodulation and disease resistanc.</title>
        <authorList>
            <person name="Jiang F."/>
        </authorList>
    </citation>
    <scope>NUCLEOTIDE SEQUENCE [LARGE SCALE GENOMIC DNA]</scope>
    <source>
        <strain evidence="1">LVBAO_FW01</strain>
        <tissue evidence="1">Leaves</tissue>
    </source>
</reference>
<keyword evidence="2" id="KW-1185">Reference proteome</keyword>
<sequence>MRNEADASGFYLSNLCWEGALCENAVLRSLWAALAQRMEWECKIQAWILSINHLINGEVRFALTKP</sequence>
<proteinExistence type="predicted"/>
<comment type="caution">
    <text evidence="1">The sequence shown here is derived from an EMBL/GenBank/DDBJ whole genome shotgun (WGS) entry which is preliminary data.</text>
</comment>
<dbReference type="Proteomes" id="UP001367508">
    <property type="component" value="Unassembled WGS sequence"/>
</dbReference>
<dbReference type="EMBL" id="JAYMYQ010000006">
    <property type="protein sequence ID" value="KAK7325298.1"/>
    <property type="molecule type" value="Genomic_DNA"/>
</dbReference>
<accession>A0AAN9L1J4</accession>
<gene>
    <name evidence="1" type="ORF">VNO77_29458</name>
</gene>
<organism evidence="1 2">
    <name type="scientific">Canavalia gladiata</name>
    <name type="common">Sword bean</name>
    <name type="synonym">Dolichos gladiatus</name>
    <dbReference type="NCBI Taxonomy" id="3824"/>
    <lineage>
        <taxon>Eukaryota</taxon>
        <taxon>Viridiplantae</taxon>
        <taxon>Streptophyta</taxon>
        <taxon>Embryophyta</taxon>
        <taxon>Tracheophyta</taxon>
        <taxon>Spermatophyta</taxon>
        <taxon>Magnoliopsida</taxon>
        <taxon>eudicotyledons</taxon>
        <taxon>Gunneridae</taxon>
        <taxon>Pentapetalae</taxon>
        <taxon>rosids</taxon>
        <taxon>fabids</taxon>
        <taxon>Fabales</taxon>
        <taxon>Fabaceae</taxon>
        <taxon>Papilionoideae</taxon>
        <taxon>50 kb inversion clade</taxon>
        <taxon>NPAAA clade</taxon>
        <taxon>indigoferoid/millettioid clade</taxon>
        <taxon>Phaseoleae</taxon>
        <taxon>Canavalia</taxon>
    </lineage>
</organism>
<evidence type="ECO:0000313" key="2">
    <source>
        <dbReference type="Proteomes" id="UP001367508"/>
    </source>
</evidence>
<protein>
    <submittedName>
        <fullName evidence="1">Uncharacterized protein</fullName>
    </submittedName>
</protein>
<evidence type="ECO:0000313" key="1">
    <source>
        <dbReference type="EMBL" id="KAK7325298.1"/>
    </source>
</evidence>
<name>A0AAN9L1J4_CANGL</name>